<comment type="caution">
    <text evidence="1">The sequence shown here is derived from an EMBL/GenBank/DDBJ whole genome shotgun (WGS) entry which is preliminary data.</text>
</comment>
<evidence type="ECO:0000313" key="1">
    <source>
        <dbReference type="EMBL" id="MEQ2306967.1"/>
    </source>
</evidence>
<reference evidence="1 2" key="1">
    <citation type="submission" date="2021-06" db="EMBL/GenBank/DDBJ databases">
        <authorList>
            <person name="Palmer J.M."/>
        </authorList>
    </citation>
    <scope>NUCLEOTIDE SEQUENCE [LARGE SCALE GENOMIC DNA]</scope>
    <source>
        <strain evidence="1 2">AS_MEX2019</strain>
        <tissue evidence="1">Muscle</tissue>
    </source>
</reference>
<evidence type="ECO:0000313" key="2">
    <source>
        <dbReference type="Proteomes" id="UP001469553"/>
    </source>
</evidence>
<protein>
    <submittedName>
        <fullName evidence="1">Uncharacterized protein</fullName>
    </submittedName>
</protein>
<dbReference type="EMBL" id="JAHRIP010066714">
    <property type="protein sequence ID" value="MEQ2306967.1"/>
    <property type="molecule type" value="Genomic_DNA"/>
</dbReference>
<gene>
    <name evidence="1" type="ORF">AMECASPLE_013476</name>
</gene>
<organism evidence="1 2">
    <name type="scientific">Ameca splendens</name>
    <dbReference type="NCBI Taxonomy" id="208324"/>
    <lineage>
        <taxon>Eukaryota</taxon>
        <taxon>Metazoa</taxon>
        <taxon>Chordata</taxon>
        <taxon>Craniata</taxon>
        <taxon>Vertebrata</taxon>
        <taxon>Euteleostomi</taxon>
        <taxon>Actinopterygii</taxon>
        <taxon>Neopterygii</taxon>
        <taxon>Teleostei</taxon>
        <taxon>Neoteleostei</taxon>
        <taxon>Acanthomorphata</taxon>
        <taxon>Ovalentaria</taxon>
        <taxon>Atherinomorphae</taxon>
        <taxon>Cyprinodontiformes</taxon>
        <taxon>Goodeidae</taxon>
        <taxon>Ameca</taxon>
    </lineage>
</organism>
<accession>A0ABV0ZMD4</accession>
<sequence length="101" mass="11058">MPCHACPSIMFPPVSPLGFCYLRETSLSLQAMVIIDSGNFFYVLSDTVALILAGPQLPPFAQSHSAGFWMKPCVNWEVLPCLDMASISFHGQATVHMPCHC</sequence>
<dbReference type="Proteomes" id="UP001469553">
    <property type="component" value="Unassembled WGS sequence"/>
</dbReference>
<name>A0ABV0ZMD4_9TELE</name>
<proteinExistence type="predicted"/>
<keyword evidence="2" id="KW-1185">Reference proteome</keyword>